<organism evidence="2">
    <name type="scientific">Sarcoptes scabiei</name>
    <name type="common">Itch mite</name>
    <name type="synonym">Acarus scabiei</name>
    <dbReference type="NCBI Taxonomy" id="52283"/>
    <lineage>
        <taxon>Eukaryota</taxon>
        <taxon>Metazoa</taxon>
        <taxon>Ecdysozoa</taxon>
        <taxon>Arthropoda</taxon>
        <taxon>Chelicerata</taxon>
        <taxon>Arachnida</taxon>
        <taxon>Acari</taxon>
        <taxon>Acariformes</taxon>
        <taxon>Sarcoptiformes</taxon>
        <taxon>Astigmata</taxon>
        <taxon>Psoroptidia</taxon>
        <taxon>Sarcoptoidea</taxon>
        <taxon>Sarcoptidae</taxon>
        <taxon>Sarcoptinae</taxon>
        <taxon>Sarcoptes</taxon>
    </lineage>
</organism>
<dbReference type="EnsemblMetazoa" id="SSS_9109s_mrna">
    <property type="protein sequence ID" value="KAF7493710.1"/>
    <property type="gene ID" value="SSS_9109"/>
</dbReference>
<reference evidence="4" key="1">
    <citation type="journal article" date="2020" name="PLoS Negl. Trop. Dis.">
        <title>High-quality nuclear genome for Sarcoptes scabiei-A critical resource for a neglected parasite.</title>
        <authorList>
            <person name="Korhonen P.K."/>
            <person name="Gasser R.B."/>
            <person name="Ma G."/>
            <person name="Wang T."/>
            <person name="Stroehlein A.J."/>
            <person name="Young N.D."/>
            <person name="Ang C.S."/>
            <person name="Fernando D.D."/>
            <person name="Lu H.C."/>
            <person name="Taylor S."/>
            <person name="Reynolds S.L."/>
            <person name="Mofiz E."/>
            <person name="Najaraj S.H."/>
            <person name="Gowda H."/>
            <person name="Madugundu A."/>
            <person name="Renuse S."/>
            <person name="Holt D."/>
            <person name="Pandey A."/>
            <person name="Papenfuss A.T."/>
            <person name="Fischer K."/>
        </authorList>
    </citation>
    <scope>NUCLEOTIDE SEQUENCE [LARGE SCALE GENOMIC DNA]</scope>
</reference>
<evidence type="ECO:0000313" key="4">
    <source>
        <dbReference type="Proteomes" id="UP000070412"/>
    </source>
</evidence>
<evidence type="ECO:0000313" key="3">
    <source>
        <dbReference type="EnsemblMetazoa" id="KAF7493710.1"/>
    </source>
</evidence>
<proteinExistence type="predicted"/>
<dbReference type="EMBL" id="WVUK01000055">
    <property type="protein sequence ID" value="KAF7493710.1"/>
    <property type="molecule type" value="Genomic_DNA"/>
</dbReference>
<dbReference type="OrthoDB" id="6506025at2759"/>
<dbReference type="Proteomes" id="UP000070412">
    <property type="component" value="Unassembled WGS sequence"/>
</dbReference>
<name>A0A834VFG3_SARSC</name>
<evidence type="ECO:0000256" key="1">
    <source>
        <dbReference type="SAM" id="MobiDB-lite"/>
    </source>
</evidence>
<feature type="compositionally biased region" description="Acidic residues" evidence="1">
    <location>
        <begin position="1"/>
        <end position="10"/>
    </location>
</feature>
<reference evidence="3" key="3">
    <citation type="submission" date="2022-06" db="UniProtKB">
        <authorList>
            <consortium name="EnsemblMetazoa"/>
        </authorList>
    </citation>
    <scope>IDENTIFICATION</scope>
</reference>
<protein>
    <submittedName>
        <fullName evidence="2 3">Uncharacterized protein</fullName>
    </submittedName>
</protein>
<reference evidence="2" key="2">
    <citation type="submission" date="2020-01" db="EMBL/GenBank/DDBJ databases">
        <authorList>
            <person name="Korhonen P.K.K."/>
            <person name="Guangxu M.G."/>
            <person name="Wang T.W."/>
            <person name="Stroehlein A.J.S."/>
            <person name="Young N.D."/>
            <person name="Ang C.-S.A."/>
            <person name="Fernando D.W.F."/>
            <person name="Lu H.L."/>
            <person name="Taylor S.T."/>
            <person name="Ehtesham M.E.M."/>
            <person name="Najaraj S.H.N."/>
            <person name="Harsha G.H.G."/>
            <person name="Madugundu A.M."/>
            <person name="Renuse S.R."/>
            <person name="Holt D.H."/>
            <person name="Pandey A.P."/>
            <person name="Papenfuss A.P."/>
            <person name="Gasser R.B.G."/>
            <person name="Fischer K.F."/>
        </authorList>
    </citation>
    <scope>NUCLEOTIDE SEQUENCE</scope>
    <source>
        <strain evidence="2">SSS_KF_BRIS2020</strain>
    </source>
</reference>
<feature type="region of interest" description="Disordered" evidence="1">
    <location>
        <begin position="1"/>
        <end position="25"/>
    </location>
</feature>
<gene>
    <name evidence="2" type="ORF">SSS_9109</name>
</gene>
<keyword evidence="4" id="KW-1185">Reference proteome</keyword>
<evidence type="ECO:0000313" key="2">
    <source>
        <dbReference type="EMBL" id="KAF7493710.1"/>
    </source>
</evidence>
<sequence>MSLDFEDDDIGQNKNDYDNYDTNDEMIEDSDSEHLDFNTSQSTQRLNADSLQKILNDDVDDEEILFGLIDREDLPEFILNRDRLLEINKELDETNYLLGIINLIRRLMRIHDEVLNRWIGLDSIEETGISSIIAFIFDLIDTCFESICLSVYVQYDDLHVSIYDYTISMICSLIMTMNDEQISIVESLLFENLFSSTIKALMAADILCFMSRYCKSFAVELVEVLIKVMAEIYIEDVVAKEESKFFSISQTNLILLNLLRRILNFFPKNDLKMLSNLFLPGTCLSFQKNLSFQAEVISSNDTHELNKPILYDKLYLFSKLESSSDTLIEIFFLNFINSTTEYGALINLRLLQNLQSKLDYKKLCTIISKIQKFYTKKIFVNFCSEFTYNTLKFLNHLATINDGKLSDSSFQQKLYQLLSTDVWNECKTNYISQLNFFITLLNISCNKQFDQFLILISKNFVLNKLFQSHLKFSIAIDKSEINQQALDLYILQLKEDHDRIVLNSSFVADSALEDFSFEHFKTLYHDNHFDSNENNVNLLENLQSFIDQMEQYRFRDENEKENFMLLSEKLINLIVKK</sequence>
<dbReference type="AlphaFoldDB" id="A0A834VFG3"/>
<accession>A0A834VFG3</accession>